<dbReference type="KEGG" id="nth:Nther_1602"/>
<reference evidence="2 3" key="2">
    <citation type="journal article" date="2011" name="J. Bacteriol.">
        <title>Complete genome sequence of the anaerobic, halophilic alkalithermophile Natranaerobius thermophilus JW/NM-WN-LF.</title>
        <authorList>
            <person name="Zhao B."/>
            <person name="Mesbah N.M."/>
            <person name="Dalin E."/>
            <person name="Goodwin L."/>
            <person name="Nolan M."/>
            <person name="Pitluck S."/>
            <person name="Chertkov O."/>
            <person name="Brettin T.S."/>
            <person name="Han J."/>
            <person name="Larimer F.W."/>
            <person name="Land M.L."/>
            <person name="Hauser L."/>
            <person name="Kyrpides N."/>
            <person name="Wiegel J."/>
        </authorList>
    </citation>
    <scope>NUCLEOTIDE SEQUENCE [LARGE SCALE GENOMIC DNA]</scope>
    <source>
        <strain evidence="3">ATCC BAA-1301 / DSM 18059 / JW/NM-WN-LF</strain>
    </source>
</reference>
<keyword evidence="3" id="KW-1185">Reference proteome</keyword>
<dbReference type="STRING" id="457570.Nther_1602"/>
<feature type="transmembrane region" description="Helical" evidence="1">
    <location>
        <begin position="7"/>
        <end position="28"/>
    </location>
</feature>
<sequence length="51" mass="5714">MKISNLIIVLILIVAAFGIGFLVGFSYIGDSPAGLFDPETWRTFIHRLRSF</sequence>
<organism evidence="2 3">
    <name type="scientific">Natranaerobius thermophilus (strain ATCC BAA-1301 / DSM 18059 / JW/NM-WN-LF)</name>
    <dbReference type="NCBI Taxonomy" id="457570"/>
    <lineage>
        <taxon>Bacteria</taxon>
        <taxon>Bacillati</taxon>
        <taxon>Bacillota</taxon>
        <taxon>Clostridia</taxon>
        <taxon>Natranaerobiales</taxon>
        <taxon>Natranaerobiaceae</taxon>
        <taxon>Natranaerobius</taxon>
    </lineage>
</organism>
<dbReference type="InterPro" id="IPR024596">
    <property type="entry name" value="RNApol_su_b/EpuA"/>
</dbReference>
<dbReference type="Proteomes" id="UP000001683">
    <property type="component" value="Chromosome"/>
</dbReference>
<gene>
    <name evidence="2" type="ordered locus">Nther_1602</name>
</gene>
<dbReference type="InParanoid" id="B2A4J9"/>
<dbReference type="RefSeq" id="WP_012448045.1">
    <property type="nucleotide sequence ID" value="NC_010718.1"/>
</dbReference>
<keyword evidence="1" id="KW-0812">Transmembrane</keyword>
<evidence type="ECO:0000256" key="1">
    <source>
        <dbReference type="SAM" id="Phobius"/>
    </source>
</evidence>
<evidence type="ECO:0000313" key="3">
    <source>
        <dbReference type="Proteomes" id="UP000001683"/>
    </source>
</evidence>
<name>B2A4J9_NATTJ</name>
<proteinExistence type="predicted"/>
<dbReference type="AlphaFoldDB" id="B2A4J9"/>
<protein>
    <recommendedName>
        <fullName evidence="4">DNA-directed RNA polymerase subunit beta</fullName>
    </recommendedName>
</protein>
<keyword evidence="1" id="KW-0472">Membrane</keyword>
<evidence type="ECO:0008006" key="4">
    <source>
        <dbReference type="Google" id="ProtNLM"/>
    </source>
</evidence>
<dbReference type="Pfam" id="PF11772">
    <property type="entry name" value="EpuA"/>
    <property type="match status" value="1"/>
</dbReference>
<keyword evidence="1" id="KW-1133">Transmembrane helix</keyword>
<accession>B2A4J9</accession>
<evidence type="ECO:0000313" key="2">
    <source>
        <dbReference type="EMBL" id="ACB85176.1"/>
    </source>
</evidence>
<reference evidence="2 3" key="1">
    <citation type="submission" date="2008-04" db="EMBL/GenBank/DDBJ databases">
        <title>Complete sequence of chromosome of Natranaerobius thermophilus JW/NM-WN-LF.</title>
        <authorList>
            <consortium name="US DOE Joint Genome Institute"/>
            <person name="Copeland A."/>
            <person name="Lucas S."/>
            <person name="Lapidus A."/>
            <person name="Glavina del Rio T."/>
            <person name="Dalin E."/>
            <person name="Tice H."/>
            <person name="Bruce D."/>
            <person name="Goodwin L."/>
            <person name="Pitluck S."/>
            <person name="Chertkov O."/>
            <person name="Brettin T."/>
            <person name="Detter J.C."/>
            <person name="Han C."/>
            <person name="Kuske C.R."/>
            <person name="Schmutz J."/>
            <person name="Larimer F."/>
            <person name="Land M."/>
            <person name="Hauser L."/>
            <person name="Kyrpides N."/>
            <person name="Lykidis A."/>
            <person name="Mesbah N.M."/>
            <person name="Wiegel J."/>
        </authorList>
    </citation>
    <scope>NUCLEOTIDE SEQUENCE [LARGE SCALE GENOMIC DNA]</scope>
    <source>
        <strain evidence="3">ATCC BAA-1301 / DSM 18059 / JW/NM-WN-LF</strain>
    </source>
</reference>
<dbReference type="EMBL" id="CP001034">
    <property type="protein sequence ID" value="ACB85176.1"/>
    <property type="molecule type" value="Genomic_DNA"/>
</dbReference>
<dbReference type="HOGENOM" id="CLU_3101229_0_0_9"/>